<dbReference type="InterPro" id="IPR029058">
    <property type="entry name" value="AB_hydrolase_fold"/>
</dbReference>
<dbReference type="Pfam" id="PF12146">
    <property type="entry name" value="Hydrolase_4"/>
    <property type="match status" value="1"/>
</dbReference>
<dbReference type="PIRSF" id="PIRSF017388">
    <property type="entry name" value="Esterase_lipase"/>
    <property type="match status" value="1"/>
</dbReference>
<evidence type="ECO:0000313" key="6">
    <source>
        <dbReference type="Proteomes" id="UP000013785"/>
    </source>
</evidence>
<keyword evidence="6" id="KW-1185">Reference proteome</keyword>
<name>R3TL53_9ENTE</name>
<dbReference type="PANTHER" id="PTHR43194">
    <property type="entry name" value="HYDROLASE ALPHA/BETA FOLD FAMILY"/>
    <property type="match status" value="1"/>
</dbReference>
<sequence length="255" mass="28699">MKQQINLPKPLFAPHGKRAVLLLHAYSGSSNDVRMMSRYLENADYSVYSPIFSGHGTLNPLDILKQEKYKWWEDTTEALAFLKEQGYTQIAVFGLSMGGIYAMKALETQDPAIIGGGLFCSPIFPENNNVLPNFMLYARQVLQIAGTPTVELESKLSEFKPLVENQLAAIQETAQQTANQLSAIQNPVFLAQAGQDEMIDATSVFKTAHALKNSRFTLQWYPNSTHVITVGKDRRQLQQDVLNYLNDLPWNEEKE</sequence>
<evidence type="ECO:0000256" key="2">
    <source>
        <dbReference type="PIRSR" id="PIRSR017388-3"/>
    </source>
</evidence>
<evidence type="ECO:0000259" key="3">
    <source>
        <dbReference type="Pfam" id="PF01738"/>
    </source>
</evidence>
<evidence type="ECO:0000313" key="5">
    <source>
        <dbReference type="EMBL" id="EOL42194.1"/>
    </source>
</evidence>
<gene>
    <name evidence="5" type="ORF">UC3_02544</name>
</gene>
<dbReference type="InterPro" id="IPR050228">
    <property type="entry name" value="Carboxylesterase_BioH"/>
</dbReference>
<proteinExistence type="predicted"/>
<feature type="domain" description="Dienelactone hydrolase" evidence="3">
    <location>
        <begin position="172"/>
        <end position="230"/>
    </location>
</feature>
<feature type="domain" description="Serine aminopeptidase S33" evidence="4">
    <location>
        <begin position="17"/>
        <end position="143"/>
    </location>
</feature>
<dbReference type="InterPro" id="IPR002925">
    <property type="entry name" value="Dienelactn_hydro"/>
</dbReference>
<dbReference type="InterPro" id="IPR012354">
    <property type="entry name" value="Esterase_lipase"/>
</dbReference>
<dbReference type="SUPFAM" id="SSF53474">
    <property type="entry name" value="alpha/beta-Hydrolases"/>
    <property type="match status" value="1"/>
</dbReference>
<feature type="active site" description="Nucleophile" evidence="1">
    <location>
        <position position="96"/>
    </location>
</feature>
<dbReference type="InterPro" id="IPR022742">
    <property type="entry name" value="Hydrolase_4"/>
</dbReference>
<evidence type="ECO:0000259" key="4">
    <source>
        <dbReference type="Pfam" id="PF12146"/>
    </source>
</evidence>
<comment type="caution">
    <text evidence="5">The sequence shown here is derived from an EMBL/GenBank/DDBJ whole genome shotgun (WGS) entry which is preliminary data.</text>
</comment>
<dbReference type="HOGENOM" id="CLU_076594_2_0_9"/>
<dbReference type="OrthoDB" id="9800213at2"/>
<evidence type="ECO:0000256" key="1">
    <source>
        <dbReference type="PIRSR" id="PIRSR017388-1"/>
    </source>
</evidence>
<protein>
    <submittedName>
        <fullName evidence="5">Carboxylesterase</fullName>
    </submittedName>
</protein>
<reference evidence="5 6" key="1">
    <citation type="submission" date="2013-02" db="EMBL/GenBank/DDBJ databases">
        <title>The Genome Sequence of Enterococcus phoeniculicola BAA-412.</title>
        <authorList>
            <consortium name="The Broad Institute Genome Sequencing Platform"/>
            <consortium name="The Broad Institute Genome Sequencing Center for Infectious Disease"/>
            <person name="Earl A.M."/>
            <person name="Gilmore M.S."/>
            <person name="Lebreton F."/>
            <person name="Walker B."/>
            <person name="Young S.K."/>
            <person name="Zeng Q."/>
            <person name="Gargeya S."/>
            <person name="Fitzgerald M."/>
            <person name="Haas B."/>
            <person name="Abouelleil A."/>
            <person name="Alvarado L."/>
            <person name="Arachchi H.M."/>
            <person name="Berlin A.M."/>
            <person name="Chapman S.B."/>
            <person name="Dewar J."/>
            <person name="Goldberg J."/>
            <person name="Griggs A."/>
            <person name="Gujja S."/>
            <person name="Hansen M."/>
            <person name="Howarth C."/>
            <person name="Imamovic A."/>
            <person name="Larimer J."/>
            <person name="McCowan C."/>
            <person name="Murphy C."/>
            <person name="Neiman D."/>
            <person name="Pearson M."/>
            <person name="Priest M."/>
            <person name="Roberts A."/>
            <person name="Saif S."/>
            <person name="Shea T."/>
            <person name="Sisk P."/>
            <person name="Sykes S."/>
            <person name="Wortman J."/>
            <person name="Nusbaum C."/>
            <person name="Birren B."/>
        </authorList>
    </citation>
    <scope>NUCLEOTIDE SEQUENCE [LARGE SCALE GENOMIC DNA]</scope>
    <source>
        <strain evidence="5 6">ATCC BAA-412</strain>
    </source>
</reference>
<dbReference type="ESTHER" id="9ente-r3tl53">
    <property type="family name" value="CarbLipBact_1"/>
</dbReference>
<dbReference type="Pfam" id="PF01738">
    <property type="entry name" value="DLH"/>
    <property type="match status" value="1"/>
</dbReference>
<dbReference type="PATRIC" id="fig|1158610.3.peg.2525"/>
<feature type="active site" description="Charge relay system" evidence="1">
    <location>
        <position position="226"/>
    </location>
</feature>
<feature type="active site" description="Charge relay system" evidence="1">
    <location>
        <position position="196"/>
    </location>
</feature>
<dbReference type="PANTHER" id="PTHR43194:SF2">
    <property type="entry name" value="PEROXISOMAL MEMBRANE PROTEIN LPX1"/>
    <property type="match status" value="1"/>
</dbReference>
<feature type="site" description="Important for substrate specificity" evidence="2">
    <location>
        <position position="144"/>
    </location>
</feature>
<dbReference type="AlphaFoldDB" id="R3TL53"/>
<dbReference type="STRING" id="154621.RV11_GL001495"/>
<dbReference type="Proteomes" id="UP000013785">
    <property type="component" value="Unassembled WGS sequence"/>
</dbReference>
<dbReference type="Gene3D" id="3.40.50.1820">
    <property type="entry name" value="alpha/beta hydrolase"/>
    <property type="match status" value="1"/>
</dbReference>
<dbReference type="eggNOG" id="COG1647">
    <property type="taxonomic scope" value="Bacteria"/>
</dbReference>
<dbReference type="GO" id="GO:0052689">
    <property type="term" value="F:carboxylic ester hydrolase activity"/>
    <property type="evidence" value="ECO:0007669"/>
    <property type="project" value="InterPro"/>
</dbReference>
<dbReference type="EMBL" id="AJAT01000017">
    <property type="protein sequence ID" value="EOL42194.1"/>
    <property type="molecule type" value="Genomic_DNA"/>
</dbReference>
<organism evidence="5 6">
    <name type="scientific">Enterococcus phoeniculicola ATCC BAA-412</name>
    <dbReference type="NCBI Taxonomy" id="1158610"/>
    <lineage>
        <taxon>Bacteria</taxon>
        <taxon>Bacillati</taxon>
        <taxon>Bacillota</taxon>
        <taxon>Bacilli</taxon>
        <taxon>Lactobacillales</taxon>
        <taxon>Enterococcaceae</taxon>
        <taxon>Enterococcus</taxon>
    </lineage>
</organism>
<accession>R3TL53</accession>
<dbReference type="RefSeq" id="WP_010769184.1">
    <property type="nucleotide sequence ID" value="NZ_ASWE01000001.1"/>
</dbReference>